<proteinExistence type="predicted"/>
<keyword evidence="5" id="KW-1185">Reference proteome</keyword>
<gene>
    <name evidence="4" type="ORF">BC6307_07735</name>
</gene>
<reference evidence="4 5" key="1">
    <citation type="submission" date="2016-12" db="EMBL/GenBank/DDBJ databases">
        <title>The whole genome sequencing and assembly of Bacillus cohnii DSM 6307T strain.</title>
        <authorList>
            <person name="Lee Y.-J."/>
            <person name="Yi H."/>
            <person name="Bahn Y.-S."/>
            <person name="Kim J.F."/>
            <person name="Lee D.-W."/>
        </authorList>
    </citation>
    <scope>NUCLEOTIDE SEQUENCE [LARGE SCALE GENOMIC DNA]</scope>
    <source>
        <strain evidence="4 5">DSM 6307</strain>
    </source>
</reference>
<dbReference type="InterPro" id="IPR015797">
    <property type="entry name" value="NUDIX_hydrolase-like_dom_sf"/>
</dbReference>
<dbReference type="STRING" id="1314751.GCA_001591425_00497"/>
<dbReference type="RefSeq" id="WP_066411635.1">
    <property type="nucleotide sequence ID" value="NZ_CP018866.1"/>
</dbReference>
<dbReference type="PANTHER" id="PTHR43046:SF2">
    <property type="entry name" value="8-OXO-DGTP DIPHOSPHATASE-RELATED"/>
    <property type="match status" value="1"/>
</dbReference>
<dbReference type="PROSITE" id="PS00893">
    <property type="entry name" value="NUDIX_BOX"/>
    <property type="match status" value="1"/>
</dbReference>
<comment type="cofactor">
    <cofactor evidence="1">
        <name>Mg(2+)</name>
        <dbReference type="ChEBI" id="CHEBI:18420"/>
    </cofactor>
</comment>
<dbReference type="SUPFAM" id="SSF55811">
    <property type="entry name" value="Nudix"/>
    <property type="match status" value="1"/>
</dbReference>
<sequence>MSNKSWNDSYVGQIRKMIGHQKLIHPSVRAIIQDEEGKVLFIERKGQNRWGMPAGSMELDESIYETLKREVKEETGINVVSATLMAIYTGPHKSMKNEFGDEYQMFEFVFLVDEWKGEILEHSDESQNTGFFSLDNIPPCSNQFWENHHKEVIEDFRNFNGSLILK</sequence>
<dbReference type="PROSITE" id="PS51462">
    <property type="entry name" value="NUDIX"/>
    <property type="match status" value="1"/>
</dbReference>
<dbReference type="AlphaFoldDB" id="A0A223KP46"/>
<evidence type="ECO:0000256" key="2">
    <source>
        <dbReference type="ARBA" id="ARBA00022801"/>
    </source>
</evidence>
<dbReference type="InterPro" id="IPR000086">
    <property type="entry name" value="NUDIX_hydrolase_dom"/>
</dbReference>
<dbReference type="GO" id="GO:0016787">
    <property type="term" value="F:hydrolase activity"/>
    <property type="evidence" value="ECO:0007669"/>
    <property type="project" value="UniProtKB-KW"/>
</dbReference>
<evidence type="ECO:0000259" key="3">
    <source>
        <dbReference type="PROSITE" id="PS51462"/>
    </source>
</evidence>
<protein>
    <recommendedName>
        <fullName evidence="3">Nudix hydrolase domain-containing protein</fullName>
    </recommendedName>
</protein>
<dbReference type="PANTHER" id="PTHR43046">
    <property type="entry name" value="GDP-MANNOSE MANNOSYL HYDROLASE"/>
    <property type="match status" value="1"/>
</dbReference>
<dbReference type="InterPro" id="IPR020084">
    <property type="entry name" value="NUDIX_hydrolase_CS"/>
</dbReference>
<evidence type="ECO:0000256" key="1">
    <source>
        <dbReference type="ARBA" id="ARBA00001946"/>
    </source>
</evidence>
<dbReference type="Proteomes" id="UP000215224">
    <property type="component" value="Chromosome"/>
</dbReference>
<dbReference type="Gene3D" id="3.90.79.10">
    <property type="entry name" value="Nucleoside Triphosphate Pyrophosphohydrolase"/>
    <property type="match status" value="1"/>
</dbReference>
<accession>A0A223KP46</accession>
<dbReference type="Pfam" id="PF00293">
    <property type="entry name" value="NUDIX"/>
    <property type="match status" value="1"/>
</dbReference>
<keyword evidence="2" id="KW-0378">Hydrolase</keyword>
<feature type="domain" description="Nudix hydrolase" evidence="3">
    <location>
        <begin position="23"/>
        <end position="157"/>
    </location>
</feature>
<name>A0A223KP46_9BACI</name>
<dbReference type="EMBL" id="CP018866">
    <property type="protein sequence ID" value="AST91176.1"/>
    <property type="molecule type" value="Genomic_DNA"/>
</dbReference>
<organism evidence="4 5">
    <name type="scientific">Sutcliffiella cohnii</name>
    <dbReference type="NCBI Taxonomy" id="33932"/>
    <lineage>
        <taxon>Bacteria</taxon>
        <taxon>Bacillati</taxon>
        <taxon>Bacillota</taxon>
        <taxon>Bacilli</taxon>
        <taxon>Bacillales</taxon>
        <taxon>Bacillaceae</taxon>
        <taxon>Sutcliffiella</taxon>
    </lineage>
</organism>
<dbReference type="KEGG" id="bcoh:BC6307_07735"/>
<evidence type="ECO:0000313" key="4">
    <source>
        <dbReference type="EMBL" id="AST91176.1"/>
    </source>
</evidence>
<evidence type="ECO:0000313" key="5">
    <source>
        <dbReference type="Proteomes" id="UP000215224"/>
    </source>
</evidence>